<dbReference type="Proteomes" id="UP001054252">
    <property type="component" value="Unassembled WGS sequence"/>
</dbReference>
<feature type="domain" description="F-box" evidence="2">
    <location>
        <begin position="53"/>
        <end position="99"/>
    </location>
</feature>
<dbReference type="PANTHER" id="PTHR44259:SF15">
    <property type="entry name" value="F-BOX PROTEIN KIB2-RELATED"/>
    <property type="match status" value="1"/>
</dbReference>
<gene>
    <name evidence="3" type="ORF">SLEP1_g734</name>
</gene>
<dbReference type="AlphaFoldDB" id="A0AAV5HIH2"/>
<dbReference type="Pfam" id="PF00646">
    <property type="entry name" value="F-box"/>
    <property type="match status" value="1"/>
</dbReference>
<dbReference type="PROSITE" id="PS50181">
    <property type="entry name" value="FBOX"/>
    <property type="match status" value="1"/>
</dbReference>
<feature type="compositionally biased region" description="Polar residues" evidence="1">
    <location>
        <begin position="21"/>
        <end position="31"/>
    </location>
</feature>
<proteinExistence type="predicted"/>
<feature type="compositionally biased region" description="Basic residues" evidence="1">
    <location>
        <begin position="11"/>
        <end position="20"/>
    </location>
</feature>
<organism evidence="3 4">
    <name type="scientific">Rubroshorea leprosula</name>
    <dbReference type="NCBI Taxonomy" id="152421"/>
    <lineage>
        <taxon>Eukaryota</taxon>
        <taxon>Viridiplantae</taxon>
        <taxon>Streptophyta</taxon>
        <taxon>Embryophyta</taxon>
        <taxon>Tracheophyta</taxon>
        <taxon>Spermatophyta</taxon>
        <taxon>Magnoliopsida</taxon>
        <taxon>eudicotyledons</taxon>
        <taxon>Gunneridae</taxon>
        <taxon>Pentapetalae</taxon>
        <taxon>rosids</taxon>
        <taxon>malvids</taxon>
        <taxon>Malvales</taxon>
        <taxon>Dipterocarpaceae</taxon>
        <taxon>Rubroshorea</taxon>
    </lineage>
</organism>
<dbReference type="CDD" id="cd09917">
    <property type="entry name" value="F-box_SF"/>
    <property type="match status" value="1"/>
</dbReference>
<feature type="compositionally biased region" description="Polar residues" evidence="1">
    <location>
        <begin position="1"/>
        <end position="10"/>
    </location>
</feature>
<feature type="region of interest" description="Disordered" evidence="1">
    <location>
        <begin position="1"/>
        <end position="31"/>
    </location>
</feature>
<dbReference type="InterPro" id="IPR001810">
    <property type="entry name" value="F-box_dom"/>
</dbReference>
<comment type="caution">
    <text evidence="3">The sequence shown here is derived from an EMBL/GenBank/DDBJ whole genome shotgun (WGS) entry which is preliminary data.</text>
</comment>
<evidence type="ECO:0000256" key="1">
    <source>
        <dbReference type="SAM" id="MobiDB-lite"/>
    </source>
</evidence>
<keyword evidence="4" id="KW-1185">Reference proteome</keyword>
<evidence type="ECO:0000259" key="2">
    <source>
        <dbReference type="PROSITE" id="PS50181"/>
    </source>
</evidence>
<accession>A0AAV5HIH2</accession>
<protein>
    <recommendedName>
        <fullName evidence="2">F-box domain-containing protein</fullName>
    </recommendedName>
</protein>
<evidence type="ECO:0000313" key="4">
    <source>
        <dbReference type="Proteomes" id="UP001054252"/>
    </source>
</evidence>
<dbReference type="PANTHER" id="PTHR44259">
    <property type="entry name" value="OS07G0183000 PROTEIN-RELATED"/>
    <property type="match status" value="1"/>
</dbReference>
<dbReference type="InterPro" id="IPR005174">
    <property type="entry name" value="KIB1-4_b-propeller"/>
</dbReference>
<dbReference type="SUPFAM" id="SSF81383">
    <property type="entry name" value="F-box domain"/>
    <property type="match status" value="1"/>
</dbReference>
<dbReference type="InterPro" id="IPR036047">
    <property type="entry name" value="F-box-like_dom_sf"/>
</dbReference>
<evidence type="ECO:0000313" key="3">
    <source>
        <dbReference type="EMBL" id="GKU86176.1"/>
    </source>
</evidence>
<reference evidence="3 4" key="1">
    <citation type="journal article" date="2021" name="Commun. Biol.">
        <title>The genome of Shorea leprosula (Dipterocarpaceae) highlights the ecological relevance of drought in aseasonal tropical rainforests.</title>
        <authorList>
            <person name="Ng K.K.S."/>
            <person name="Kobayashi M.J."/>
            <person name="Fawcett J.A."/>
            <person name="Hatakeyama M."/>
            <person name="Paape T."/>
            <person name="Ng C.H."/>
            <person name="Ang C.C."/>
            <person name="Tnah L.H."/>
            <person name="Lee C.T."/>
            <person name="Nishiyama T."/>
            <person name="Sese J."/>
            <person name="O'Brien M.J."/>
            <person name="Copetti D."/>
            <person name="Mohd Noor M.I."/>
            <person name="Ong R.C."/>
            <person name="Putra M."/>
            <person name="Sireger I.Z."/>
            <person name="Indrioko S."/>
            <person name="Kosugi Y."/>
            <person name="Izuno A."/>
            <person name="Isagi Y."/>
            <person name="Lee S.L."/>
            <person name="Shimizu K.K."/>
        </authorList>
    </citation>
    <scope>NUCLEOTIDE SEQUENCE [LARGE SCALE GENOMIC DNA]</scope>
    <source>
        <strain evidence="3">214</strain>
    </source>
</reference>
<name>A0AAV5HIH2_9ROSI</name>
<dbReference type="EMBL" id="BPVZ01000001">
    <property type="protein sequence ID" value="GKU86176.1"/>
    <property type="molecule type" value="Genomic_DNA"/>
</dbReference>
<dbReference type="Pfam" id="PF03478">
    <property type="entry name" value="Beta-prop_KIB1-4"/>
    <property type="match status" value="1"/>
</dbReference>
<dbReference type="InterPro" id="IPR050942">
    <property type="entry name" value="F-box_BR-signaling"/>
</dbReference>
<sequence length="405" mass="46632">MRNNPSTSRRSTTKHGKRTHPQQPLESNFEQSLKLYGSTSKRRKRTYPEQPFQSNFERLPTDILKSIFTRLSFADLIRVTAVSSFLKSSVEAFDDFSRFLKSPWFIFPPNEGERGSCLILNVEENNFYRLKKRTSDVFSKFPLTGSSQSLSSKFSEIEELDPGHYTVIFTNKWTARKADYQIRQCLVKTALLTADPTHSKDFGVALISDDEKRLGYYRNGSHTWWTELTAGTYTNVLCSKSKLYALCFLGSTTIVDSWEFNGNCHGLHFKKRTPLSFPPKISRVFLVGSEGDILLAGCEYSAETLFRVFKLDFERRKWVEVNSFGDRSIFYLSRNQSILVSTKDLQACRGNSIYFITWSLKGCIIIKMYELRDGNKSSVRFESKNMRLENSPWWIVVPSSSQSNA</sequence>